<reference evidence="2 3" key="1">
    <citation type="submission" date="2015-04" db="EMBL/GenBank/DDBJ databases">
        <title>Complete genome sequence of Schizopora paradoxa KUC8140, a cosmopolitan wood degrader in East Asia.</title>
        <authorList>
            <consortium name="DOE Joint Genome Institute"/>
            <person name="Min B."/>
            <person name="Park H."/>
            <person name="Jang Y."/>
            <person name="Kim J.-J."/>
            <person name="Kim K.H."/>
            <person name="Pangilinan J."/>
            <person name="Lipzen A."/>
            <person name="Riley R."/>
            <person name="Grigoriev I.V."/>
            <person name="Spatafora J.W."/>
            <person name="Choi I.-G."/>
        </authorList>
    </citation>
    <scope>NUCLEOTIDE SEQUENCE [LARGE SCALE GENOMIC DNA]</scope>
    <source>
        <strain evidence="2 3">KUC8140</strain>
    </source>
</reference>
<name>A0A0H2RII5_9AGAM</name>
<dbReference type="OrthoDB" id="3257613at2759"/>
<dbReference type="Proteomes" id="UP000053477">
    <property type="component" value="Unassembled WGS sequence"/>
</dbReference>
<evidence type="ECO:0000259" key="1">
    <source>
        <dbReference type="Pfam" id="PF18803"/>
    </source>
</evidence>
<organism evidence="2 3">
    <name type="scientific">Schizopora paradoxa</name>
    <dbReference type="NCBI Taxonomy" id="27342"/>
    <lineage>
        <taxon>Eukaryota</taxon>
        <taxon>Fungi</taxon>
        <taxon>Dikarya</taxon>
        <taxon>Basidiomycota</taxon>
        <taxon>Agaricomycotina</taxon>
        <taxon>Agaricomycetes</taxon>
        <taxon>Hymenochaetales</taxon>
        <taxon>Schizoporaceae</taxon>
        <taxon>Schizopora</taxon>
    </lineage>
</organism>
<protein>
    <recommendedName>
        <fullName evidence="1">CxC2-like cysteine cluster KDZ transposase-associated domain-containing protein</fullName>
    </recommendedName>
</protein>
<evidence type="ECO:0000313" key="3">
    <source>
        <dbReference type="Proteomes" id="UP000053477"/>
    </source>
</evidence>
<feature type="domain" description="CxC2-like cysteine cluster KDZ transposase-associated" evidence="1">
    <location>
        <begin position="68"/>
        <end position="173"/>
    </location>
</feature>
<dbReference type="InParanoid" id="A0A0H2RII5"/>
<dbReference type="EMBL" id="KQ086470">
    <property type="protein sequence ID" value="KLO04656.1"/>
    <property type="molecule type" value="Genomic_DNA"/>
</dbReference>
<sequence>MIHTIIEGGAHPTTGSSCCTADSIRLHRCRDCFNSAPVCQKCIIEEHRSNPFHAIETWTGTHFKKSSLEDLQSALHLMHSGRPCPRMDPYDNGSRMEIVHVNGIHFMRIFQCQCPGHPSMIQQLTHCKLLPSTAVEPRVCFTFDLMKDFHVHSLTSKKSAFDYIRAIRRKTNAIVSDDPYPQFMRATRLWRFLTIEKRSGRAFGIDNFITFRPKDSVALPCFPCPYPGFNMAPDWLKDIITA</sequence>
<gene>
    <name evidence="2" type="ORF">SCHPADRAFT_840384</name>
</gene>
<dbReference type="InterPro" id="IPR041457">
    <property type="entry name" value="CxC2_KDZ-assoc"/>
</dbReference>
<dbReference type="AlphaFoldDB" id="A0A0H2RII5"/>
<proteinExistence type="predicted"/>
<evidence type="ECO:0000313" key="2">
    <source>
        <dbReference type="EMBL" id="KLO04656.1"/>
    </source>
</evidence>
<accession>A0A0H2RII5</accession>
<dbReference type="STRING" id="27342.A0A0H2RII5"/>
<keyword evidence="3" id="KW-1185">Reference proteome</keyword>
<dbReference type="Pfam" id="PF18803">
    <property type="entry name" value="CxC2"/>
    <property type="match status" value="1"/>
</dbReference>